<keyword evidence="1" id="KW-0472">Membrane</keyword>
<dbReference type="EnsemblMetazoa" id="XM_050641543.1">
    <property type="protein sequence ID" value="XP_050497500.1"/>
    <property type="gene ID" value="LOC126878684"/>
</dbReference>
<name>A0ABM5JHT6_DIAVI</name>
<dbReference type="GeneID" id="126878684"/>
<dbReference type="RefSeq" id="XP_050497500.1">
    <property type="nucleotide sequence ID" value="XM_050641543.1"/>
</dbReference>
<evidence type="ECO:0000256" key="1">
    <source>
        <dbReference type="SAM" id="Phobius"/>
    </source>
</evidence>
<keyword evidence="1" id="KW-1133">Transmembrane helix</keyword>
<proteinExistence type="predicted"/>
<reference evidence="2" key="1">
    <citation type="submission" date="2025-05" db="UniProtKB">
        <authorList>
            <consortium name="EnsemblMetazoa"/>
        </authorList>
    </citation>
    <scope>IDENTIFICATION</scope>
</reference>
<evidence type="ECO:0000313" key="2">
    <source>
        <dbReference type="EnsemblMetazoa" id="XP_050497500.1"/>
    </source>
</evidence>
<keyword evidence="1" id="KW-0812">Transmembrane</keyword>
<feature type="transmembrane region" description="Helical" evidence="1">
    <location>
        <begin position="49"/>
        <end position="71"/>
    </location>
</feature>
<dbReference type="Proteomes" id="UP001652700">
    <property type="component" value="Unplaced"/>
</dbReference>
<keyword evidence="3" id="KW-1185">Reference proteome</keyword>
<sequence length="221" mass="24279">MSEEIRNSVHEEENIYENIEMVLARGNTVGATNQRGVDKQTSKRPYAKYLYALLVLGMLLVAITGICYWYFNKTDVSKEIFSINATNITEDNATSEKITPLAINATNITKDTAGETTTLSKFLNDFNKILSINATNTTEDNATSEKITPLAINATNITKDNTAGETTTLSKFLDNFNKPFSTNATNITKENTTGKTSKAFSTNATNITKDNTTGKTTTTRI</sequence>
<protein>
    <submittedName>
        <fullName evidence="2">Uncharacterized protein</fullName>
    </submittedName>
</protein>
<organism evidence="2 3">
    <name type="scientific">Diabrotica virgifera virgifera</name>
    <name type="common">western corn rootworm</name>
    <dbReference type="NCBI Taxonomy" id="50390"/>
    <lineage>
        <taxon>Eukaryota</taxon>
        <taxon>Metazoa</taxon>
        <taxon>Ecdysozoa</taxon>
        <taxon>Arthropoda</taxon>
        <taxon>Hexapoda</taxon>
        <taxon>Insecta</taxon>
        <taxon>Pterygota</taxon>
        <taxon>Neoptera</taxon>
        <taxon>Endopterygota</taxon>
        <taxon>Coleoptera</taxon>
        <taxon>Polyphaga</taxon>
        <taxon>Cucujiformia</taxon>
        <taxon>Chrysomeloidea</taxon>
        <taxon>Chrysomelidae</taxon>
        <taxon>Galerucinae</taxon>
        <taxon>Diabroticina</taxon>
        <taxon>Diabroticites</taxon>
        <taxon>Diabrotica</taxon>
    </lineage>
</organism>
<accession>A0ABM5JHT6</accession>
<evidence type="ECO:0000313" key="3">
    <source>
        <dbReference type="Proteomes" id="UP001652700"/>
    </source>
</evidence>